<organism evidence="11">
    <name type="scientific">Populus alba</name>
    <name type="common">White poplar</name>
    <dbReference type="NCBI Taxonomy" id="43335"/>
    <lineage>
        <taxon>Eukaryota</taxon>
        <taxon>Viridiplantae</taxon>
        <taxon>Streptophyta</taxon>
        <taxon>Embryophyta</taxon>
        <taxon>Tracheophyta</taxon>
        <taxon>Spermatophyta</taxon>
        <taxon>Magnoliopsida</taxon>
        <taxon>eudicotyledons</taxon>
        <taxon>Gunneridae</taxon>
        <taxon>Pentapetalae</taxon>
        <taxon>rosids</taxon>
        <taxon>fabids</taxon>
        <taxon>Malpighiales</taxon>
        <taxon>Salicaceae</taxon>
        <taxon>Saliceae</taxon>
        <taxon>Populus</taxon>
    </lineage>
</organism>
<keyword evidence="5 9" id="KW-0326">Glycosidase</keyword>
<dbReference type="GO" id="GO:0005975">
    <property type="term" value="P:carbohydrate metabolic process"/>
    <property type="evidence" value="ECO:0007669"/>
    <property type="project" value="InterPro"/>
</dbReference>
<dbReference type="EC" id="3.2.1.39" evidence="3"/>
<evidence type="ECO:0000256" key="1">
    <source>
        <dbReference type="ARBA" id="ARBA00000382"/>
    </source>
</evidence>
<protein>
    <recommendedName>
        <fullName evidence="3">glucan endo-1,3-beta-D-glucosidase</fullName>
        <ecNumber evidence="3">3.2.1.39</ecNumber>
    </recommendedName>
    <alternativeName>
        <fullName evidence="6">(1-&gt;3)-beta-glucan endohydrolase</fullName>
    </alternativeName>
    <alternativeName>
        <fullName evidence="7">Beta-1,3-endoglucanase</fullName>
    </alternativeName>
</protein>
<dbReference type="PANTHER" id="PTHR32227">
    <property type="entry name" value="GLUCAN ENDO-1,3-BETA-GLUCOSIDASE BG1-RELATED-RELATED"/>
    <property type="match status" value="1"/>
</dbReference>
<feature type="signal peptide" evidence="10">
    <location>
        <begin position="1"/>
        <end position="21"/>
    </location>
</feature>
<keyword evidence="4 9" id="KW-0378">Hydrolase</keyword>
<name>A0A4U5QY30_POPAL</name>
<dbReference type="InterPro" id="IPR000490">
    <property type="entry name" value="Glyco_hydro_17"/>
</dbReference>
<reference evidence="11" key="1">
    <citation type="submission" date="2018-10" db="EMBL/GenBank/DDBJ databases">
        <title>Population genomic analysis revealed the cold adaptation of white poplar.</title>
        <authorList>
            <person name="Liu Y.-J."/>
        </authorList>
    </citation>
    <scope>NUCLEOTIDE SEQUENCE [LARGE SCALE GENOMIC DNA]</scope>
    <source>
        <strain evidence="11">PAL-ZL1</strain>
    </source>
</reference>
<sequence>MSLGMLHAVAALVGICYGGVADNHLPPPSTIANLFNSNGITNVRIFDIDATTLKYLSGTGINVMVDIPNEDLPSLATGTLNFSLEWLQSNIFSNIPTVQVKYIAVGNEVFLKDPFYTPHVVPAMMNLYQALQMSVMIRLLKFLHDTGSPFMVNVYPYISYINDKEHISLDYALFRNQNVVQDGGFLYANLFDASVDAFVYAMEREGFQGIKIVVSETGWPTGGGEAASVAIAMVYNENVVRRVANYVGTPRQPNEEMEVYLFDLFDENEKNGEEYEKHFGLSGLDGVKIYDINFN</sequence>
<dbReference type="EMBL" id="RCHU01000078">
    <property type="protein sequence ID" value="TKS15681.1"/>
    <property type="molecule type" value="Genomic_DNA"/>
</dbReference>
<evidence type="ECO:0000256" key="10">
    <source>
        <dbReference type="SAM" id="SignalP"/>
    </source>
</evidence>
<evidence type="ECO:0000256" key="6">
    <source>
        <dbReference type="ARBA" id="ARBA00033335"/>
    </source>
</evidence>
<evidence type="ECO:0000256" key="8">
    <source>
        <dbReference type="RuleBase" id="RU004335"/>
    </source>
</evidence>
<feature type="chain" id="PRO_5020216693" description="glucan endo-1,3-beta-D-glucosidase" evidence="10">
    <location>
        <begin position="22"/>
        <end position="295"/>
    </location>
</feature>
<keyword evidence="10" id="KW-0732">Signal</keyword>
<dbReference type="InterPro" id="IPR044965">
    <property type="entry name" value="Glyco_hydro_17_plant"/>
</dbReference>
<evidence type="ECO:0000256" key="4">
    <source>
        <dbReference type="ARBA" id="ARBA00022801"/>
    </source>
</evidence>
<proteinExistence type="inferred from homology"/>
<evidence type="ECO:0000256" key="5">
    <source>
        <dbReference type="ARBA" id="ARBA00023295"/>
    </source>
</evidence>
<dbReference type="InterPro" id="IPR017853">
    <property type="entry name" value="GH"/>
</dbReference>
<evidence type="ECO:0000256" key="2">
    <source>
        <dbReference type="ARBA" id="ARBA00008773"/>
    </source>
</evidence>
<evidence type="ECO:0000256" key="3">
    <source>
        <dbReference type="ARBA" id="ARBA00012780"/>
    </source>
</evidence>
<evidence type="ECO:0000256" key="7">
    <source>
        <dbReference type="ARBA" id="ARBA00033417"/>
    </source>
</evidence>
<accession>A0A4U5QY30</accession>
<comment type="caution">
    <text evidence="11">The sequence shown here is derived from an EMBL/GenBank/DDBJ whole genome shotgun (WGS) entry which is preliminary data.</text>
</comment>
<gene>
    <name evidence="11" type="ORF">D5086_0000030790</name>
</gene>
<dbReference type="SUPFAM" id="SSF51445">
    <property type="entry name" value="(Trans)glycosidases"/>
    <property type="match status" value="1"/>
</dbReference>
<dbReference type="PROSITE" id="PS00587">
    <property type="entry name" value="GLYCOSYL_HYDROL_F17"/>
    <property type="match status" value="1"/>
</dbReference>
<comment type="catalytic activity">
    <reaction evidence="1">
        <text>Hydrolysis of (1-&gt;3)-beta-D-glucosidic linkages in (1-&gt;3)-beta-D-glucans.</text>
        <dbReference type="EC" id="3.2.1.39"/>
    </reaction>
</comment>
<dbReference type="AlphaFoldDB" id="A0A4U5QY30"/>
<dbReference type="Gene3D" id="3.20.20.80">
    <property type="entry name" value="Glycosidases"/>
    <property type="match status" value="2"/>
</dbReference>
<evidence type="ECO:0000256" key="9">
    <source>
        <dbReference type="RuleBase" id="RU004336"/>
    </source>
</evidence>
<dbReference type="GO" id="GO:0042973">
    <property type="term" value="F:glucan endo-1,3-beta-D-glucosidase activity"/>
    <property type="evidence" value="ECO:0007669"/>
    <property type="project" value="UniProtKB-EC"/>
</dbReference>
<comment type="similarity">
    <text evidence="2 8">Belongs to the glycosyl hydrolase 17 family.</text>
</comment>
<dbReference type="Pfam" id="PF00332">
    <property type="entry name" value="Glyco_hydro_17"/>
    <property type="match status" value="1"/>
</dbReference>
<evidence type="ECO:0000313" key="11">
    <source>
        <dbReference type="EMBL" id="TKS15681.1"/>
    </source>
</evidence>